<dbReference type="RefSeq" id="WP_010914399.1">
    <property type="nucleotide sequence ID" value="NZ_LZTH01000009.1"/>
</dbReference>
<protein>
    <submittedName>
        <fullName evidence="1">Uncharacterized protein</fullName>
    </submittedName>
</protein>
<evidence type="ECO:0000313" key="2">
    <source>
        <dbReference type="Proteomes" id="UP000093748"/>
    </source>
</evidence>
<sequence length="367" mass="41874">MASESNQVIQRLFQRFFRDELAGLSPADRAAFESEFEGRYGELLDRSSSATTTSFADLVGFGDGPIKPFDSLQMPLLRNDFDESIIPPQLQASAELYYIYQMDRMKLFQVVDVLRRLFQNGQIRIQRGPGARGLYILEKWRPIRYKRRDRLIAYRRVFNYGRAPVPAGAIVNRSFHFQLVAFMNAMSQYFQDLTIGQVIRGSSTINDRPFAALATVQRVGTDLRYHLDRSSYGNILALTRETGQYVQQIFELFDAPDIKKSFDANTKWDVIEAVANRHLGGATEMSERAKMADAGRRILQYIAENDFRTTITPAEFDADAKKMGAQADAWLAAYRLTREGRRFPGLDGDRVHWSYGLNRNTASRIAA</sequence>
<comment type="caution">
    <text evidence="1">The sequence shown here is derived from an EMBL/GenBank/DDBJ whole genome shotgun (WGS) entry which is preliminary data.</text>
</comment>
<reference evidence="2" key="1">
    <citation type="submission" date="2016-06" db="EMBL/GenBank/DDBJ databases">
        <title>NZP2037 Pacbio-Illumina hybrid assembly.</title>
        <authorList>
            <person name="Ramsay J.P."/>
        </authorList>
    </citation>
    <scope>NUCLEOTIDE SEQUENCE [LARGE SCALE GENOMIC DNA]</scope>
    <source>
        <strain evidence="2">R7ANS::ICEMlSym2042</strain>
    </source>
</reference>
<name>A0A1A5IZ81_RHILI</name>
<proteinExistence type="predicted"/>
<dbReference type="Proteomes" id="UP000093748">
    <property type="component" value="Unassembled WGS sequence"/>
</dbReference>
<evidence type="ECO:0000313" key="1">
    <source>
        <dbReference type="EMBL" id="OBP68118.1"/>
    </source>
</evidence>
<dbReference type="EMBL" id="LZTJ01000036">
    <property type="protein sequence ID" value="OBP68118.1"/>
    <property type="molecule type" value="Genomic_DNA"/>
</dbReference>
<dbReference type="OrthoDB" id="503934at2"/>
<dbReference type="AlphaFoldDB" id="A0A1A5IZ81"/>
<accession>A0A1A5IZ81</accession>
<gene>
    <name evidence="1" type="ORF">BAE39_26500</name>
</gene>
<organism evidence="1 2">
    <name type="scientific">Rhizobium loti</name>
    <name type="common">Mesorhizobium loti</name>
    <dbReference type="NCBI Taxonomy" id="381"/>
    <lineage>
        <taxon>Bacteria</taxon>
        <taxon>Pseudomonadati</taxon>
        <taxon>Pseudomonadota</taxon>
        <taxon>Alphaproteobacteria</taxon>
        <taxon>Hyphomicrobiales</taxon>
        <taxon>Phyllobacteriaceae</taxon>
        <taxon>Mesorhizobium</taxon>
    </lineage>
</organism>
<dbReference type="GeneID" id="66685698"/>